<dbReference type="EMBL" id="BGPR01046035">
    <property type="protein sequence ID" value="GBO22982.1"/>
    <property type="molecule type" value="Genomic_DNA"/>
</dbReference>
<protein>
    <submittedName>
        <fullName evidence="1">Uncharacterized protein</fullName>
    </submittedName>
</protein>
<evidence type="ECO:0000313" key="2">
    <source>
        <dbReference type="Proteomes" id="UP000499080"/>
    </source>
</evidence>
<dbReference type="AlphaFoldDB" id="A0A4Y2VEG8"/>
<dbReference type="Proteomes" id="UP000499080">
    <property type="component" value="Unassembled WGS sequence"/>
</dbReference>
<comment type="caution">
    <text evidence="1">The sequence shown here is derived from an EMBL/GenBank/DDBJ whole genome shotgun (WGS) entry which is preliminary data.</text>
</comment>
<sequence length="91" mass="10588">MGGAIYNEIRTGCVRLDIHDHSMPLKFDRFMPKLGRKVGHPTNPCIHHSIWTAEPYICTDWISYVCGCGRPVEFVSKRKIQKAKVRDWSDW</sequence>
<organism evidence="1 2">
    <name type="scientific">Araneus ventricosus</name>
    <name type="common">Orbweaver spider</name>
    <name type="synonym">Epeira ventricosa</name>
    <dbReference type="NCBI Taxonomy" id="182803"/>
    <lineage>
        <taxon>Eukaryota</taxon>
        <taxon>Metazoa</taxon>
        <taxon>Ecdysozoa</taxon>
        <taxon>Arthropoda</taxon>
        <taxon>Chelicerata</taxon>
        <taxon>Arachnida</taxon>
        <taxon>Araneae</taxon>
        <taxon>Araneomorphae</taxon>
        <taxon>Entelegynae</taxon>
        <taxon>Araneoidea</taxon>
        <taxon>Araneidae</taxon>
        <taxon>Araneus</taxon>
    </lineage>
</organism>
<accession>A0A4Y2VEG8</accession>
<keyword evidence="2" id="KW-1185">Reference proteome</keyword>
<name>A0A4Y2VEG8_ARAVE</name>
<proteinExistence type="predicted"/>
<reference evidence="1 2" key="1">
    <citation type="journal article" date="2019" name="Sci. Rep.">
        <title>Orb-weaving spider Araneus ventricosus genome elucidates the spidroin gene catalogue.</title>
        <authorList>
            <person name="Kono N."/>
            <person name="Nakamura H."/>
            <person name="Ohtoshi R."/>
            <person name="Moran D.A.P."/>
            <person name="Shinohara A."/>
            <person name="Yoshida Y."/>
            <person name="Fujiwara M."/>
            <person name="Mori M."/>
            <person name="Tomita M."/>
            <person name="Arakawa K."/>
        </authorList>
    </citation>
    <scope>NUCLEOTIDE SEQUENCE [LARGE SCALE GENOMIC DNA]</scope>
</reference>
<evidence type="ECO:0000313" key="1">
    <source>
        <dbReference type="EMBL" id="GBO22982.1"/>
    </source>
</evidence>
<gene>
    <name evidence="1" type="ORF">AVEN_206578_1</name>
</gene>